<comment type="caution">
    <text evidence="10">The sequence shown here is derived from an EMBL/GenBank/DDBJ whole genome shotgun (WGS) entry which is preliminary data.</text>
</comment>
<dbReference type="AlphaFoldDB" id="A0A7W9T4E0"/>
<dbReference type="Gene3D" id="2.40.170.20">
    <property type="entry name" value="TonB-dependent receptor, beta-barrel domain"/>
    <property type="match status" value="1"/>
</dbReference>
<reference evidence="10 11" key="1">
    <citation type="submission" date="2020-08" db="EMBL/GenBank/DDBJ databases">
        <title>Genomic Encyclopedia of Type Strains, Phase IV (KMG-IV): sequencing the most valuable type-strain genomes for metagenomic binning, comparative biology and taxonomic classification.</title>
        <authorList>
            <person name="Goeker M."/>
        </authorList>
    </citation>
    <scope>NUCLEOTIDE SEQUENCE [LARGE SCALE GENOMIC DNA]</scope>
    <source>
        <strain evidence="10 11">DSM 26718</strain>
    </source>
</reference>
<keyword evidence="8" id="KW-0732">Signal</keyword>
<dbReference type="RefSeq" id="WP_183404335.1">
    <property type="nucleotide sequence ID" value="NZ_JACHGG010000004.1"/>
</dbReference>
<dbReference type="InterPro" id="IPR039426">
    <property type="entry name" value="TonB-dep_rcpt-like"/>
</dbReference>
<evidence type="ECO:0000313" key="10">
    <source>
        <dbReference type="EMBL" id="MBB6060229.1"/>
    </source>
</evidence>
<feature type="chain" id="PRO_5030719697" description="TonB-dependent receptor plug domain-containing protein" evidence="8">
    <location>
        <begin position="23"/>
        <end position="929"/>
    </location>
</feature>
<evidence type="ECO:0000259" key="9">
    <source>
        <dbReference type="Pfam" id="PF07715"/>
    </source>
</evidence>
<evidence type="ECO:0000256" key="4">
    <source>
        <dbReference type="ARBA" id="ARBA00022692"/>
    </source>
</evidence>
<dbReference type="EMBL" id="JACHGG010000004">
    <property type="protein sequence ID" value="MBB6060229.1"/>
    <property type="molecule type" value="Genomic_DNA"/>
</dbReference>
<dbReference type="Pfam" id="PF07715">
    <property type="entry name" value="Plug"/>
    <property type="match status" value="1"/>
</dbReference>
<evidence type="ECO:0000256" key="8">
    <source>
        <dbReference type="SAM" id="SignalP"/>
    </source>
</evidence>
<comment type="subcellular location">
    <subcellularLocation>
        <location evidence="1 7">Cell outer membrane</location>
        <topology evidence="1 7">Multi-pass membrane protein</topology>
    </subcellularLocation>
</comment>
<dbReference type="Pfam" id="PF13715">
    <property type="entry name" value="CarbopepD_reg_2"/>
    <property type="match status" value="1"/>
</dbReference>
<dbReference type="GO" id="GO:0009279">
    <property type="term" value="C:cell outer membrane"/>
    <property type="evidence" value="ECO:0007669"/>
    <property type="project" value="UniProtKB-SubCell"/>
</dbReference>
<sequence length="929" mass="103008">MKHLYYLSIWLLLNLLHLPAGQAQQPEKTVSGAFNRVPFEQFAAQLEAQTDYRFYFDPAAVDSLFITLQVQDAPVRSVLERALPNTAFYFAIDDERRVIITTGAPLETTLPPGFLHPGVGTTPATALNPADEAPPASAPGRSRYVREAEYRVHEIGTGSAGSAGSGKATLAGHVRELKSGEPVIGATVFVEALAAGATTDQFGYYSLTLPVGRHDLRIRGIGLKNTRRQIVLRSDGKLEIEVEEDITPLKEVVIEAEKDKNVSGMQMGLEKLDIKTLRQVPTAFGETDILRVVLTLPGVKSVGEGSTGLNVRGGATDQNLILFNGTTIYNPSHLFGFFSAFNPDVLQTVELYKSAIPAKYGGRLSSVLEIKTREGNKKKFSGSGGIGPLTSRLTLEGPLVKDKSAFILSGRASYSDWILRRLSNASFRQSSAAFSDLSAHVSHQLNEKNTLYATGYLSTDRFRLAGDTAYHYRNQTASLKWQHNFSNQLYGVLTGAYSRYAYTIGSDENPVTASELQYGIRQTSLQADFSYFPNARHTLEFGASSLLYHVAPGSLTPSGAASLVSPNVLEREQALESAVYLSDRIDLSPRLSVSVGLRYSLFNALGPRDVYRYAPGLPRTEATLTDTVRYKSGRVLATYHGPEYRLSARFVLTDNSSVKASYNRTRQYIHQLSNTASVSPADIWKLSDANVRPQVGDQYSVGYYRNFKSNTIEASVETYYKSLHDFVDYKSGATLLLNRHIETDIVNAEGQAYGVEVLVKKLTGKINGWVSYTYSRSLVRVNAGTPAETINKGRYYPSNFDKPHDVTLIGNYRFSRRFSSSLNFTYSTGRPITLPLAKYYVGNSMRVFYSERNAYRVPDYYRADFALNIEGNHKVKKLAHSSWTVGVYNLTGRRNPYSVYFKSENGQIRGYKLSIFGQPIPTLTYNFKF</sequence>
<evidence type="ECO:0000256" key="7">
    <source>
        <dbReference type="PROSITE-ProRule" id="PRU01360"/>
    </source>
</evidence>
<keyword evidence="5 7" id="KW-0472">Membrane</keyword>
<evidence type="ECO:0000256" key="6">
    <source>
        <dbReference type="ARBA" id="ARBA00023237"/>
    </source>
</evidence>
<evidence type="ECO:0000313" key="11">
    <source>
        <dbReference type="Proteomes" id="UP000532746"/>
    </source>
</evidence>
<organism evidence="10 11">
    <name type="scientific">Hymenobacter luteus</name>
    <dbReference type="NCBI Taxonomy" id="1411122"/>
    <lineage>
        <taxon>Bacteria</taxon>
        <taxon>Pseudomonadati</taxon>
        <taxon>Bacteroidota</taxon>
        <taxon>Cytophagia</taxon>
        <taxon>Cytophagales</taxon>
        <taxon>Hymenobacteraceae</taxon>
        <taxon>Hymenobacter</taxon>
    </lineage>
</organism>
<dbReference type="InterPro" id="IPR012910">
    <property type="entry name" value="Plug_dom"/>
</dbReference>
<protein>
    <recommendedName>
        <fullName evidence="9">TonB-dependent receptor plug domain-containing protein</fullName>
    </recommendedName>
</protein>
<keyword evidence="11" id="KW-1185">Reference proteome</keyword>
<keyword evidence="3 7" id="KW-1134">Transmembrane beta strand</keyword>
<evidence type="ECO:0000256" key="2">
    <source>
        <dbReference type="ARBA" id="ARBA00022448"/>
    </source>
</evidence>
<dbReference type="InterPro" id="IPR037066">
    <property type="entry name" value="Plug_dom_sf"/>
</dbReference>
<dbReference type="PROSITE" id="PS52016">
    <property type="entry name" value="TONB_DEPENDENT_REC_3"/>
    <property type="match status" value="1"/>
</dbReference>
<evidence type="ECO:0000256" key="5">
    <source>
        <dbReference type="ARBA" id="ARBA00023136"/>
    </source>
</evidence>
<dbReference type="SUPFAM" id="SSF49464">
    <property type="entry name" value="Carboxypeptidase regulatory domain-like"/>
    <property type="match status" value="1"/>
</dbReference>
<gene>
    <name evidence="10" type="ORF">HNQ93_003095</name>
</gene>
<keyword evidence="2 7" id="KW-0813">Transport</keyword>
<dbReference type="Gene3D" id="2.60.40.1120">
    <property type="entry name" value="Carboxypeptidase-like, regulatory domain"/>
    <property type="match status" value="1"/>
</dbReference>
<dbReference type="Gene3D" id="2.170.130.10">
    <property type="entry name" value="TonB-dependent receptor, plug domain"/>
    <property type="match status" value="1"/>
</dbReference>
<evidence type="ECO:0000256" key="1">
    <source>
        <dbReference type="ARBA" id="ARBA00004571"/>
    </source>
</evidence>
<dbReference type="Proteomes" id="UP000532746">
    <property type="component" value="Unassembled WGS sequence"/>
</dbReference>
<evidence type="ECO:0000256" key="3">
    <source>
        <dbReference type="ARBA" id="ARBA00022452"/>
    </source>
</evidence>
<dbReference type="InterPro" id="IPR036942">
    <property type="entry name" value="Beta-barrel_TonB_sf"/>
</dbReference>
<dbReference type="SUPFAM" id="SSF56935">
    <property type="entry name" value="Porins"/>
    <property type="match status" value="1"/>
</dbReference>
<feature type="signal peptide" evidence="8">
    <location>
        <begin position="1"/>
        <end position="22"/>
    </location>
</feature>
<accession>A0A7W9T4E0</accession>
<keyword evidence="6 7" id="KW-0998">Cell outer membrane</keyword>
<name>A0A7W9T4E0_9BACT</name>
<feature type="domain" description="TonB-dependent receptor plug" evidence="9">
    <location>
        <begin position="284"/>
        <end position="363"/>
    </location>
</feature>
<proteinExistence type="inferred from homology"/>
<dbReference type="InterPro" id="IPR008969">
    <property type="entry name" value="CarboxyPept-like_regulatory"/>
</dbReference>
<comment type="similarity">
    <text evidence="7">Belongs to the TonB-dependent receptor family.</text>
</comment>
<keyword evidence="4 7" id="KW-0812">Transmembrane</keyword>